<dbReference type="Pfam" id="PF01079">
    <property type="entry name" value="Hint"/>
    <property type="match status" value="1"/>
</dbReference>
<feature type="domain" description="Hint" evidence="1">
    <location>
        <begin position="22"/>
        <end position="213"/>
    </location>
</feature>
<dbReference type="GO" id="GO:0005615">
    <property type="term" value="C:extracellular space"/>
    <property type="evidence" value="ECO:0007669"/>
    <property type="project" value="TreeGrafter"/>
</dbReference>
<dbReference type="PANTHER" id="PTHR11889:SF31">
    <property type="entry name" value="PROTEIN HEDGEHOG"/>
    <property type="match status" value="1"/>
</dbReference>
<dbReference type="InterPro" id="IPR006141">
    <property type="entry name" value="Intein_N"/>
</dbReference>
<protein>
    <recommendedName>
        <fullName evidence="1">Hint domain-containing protein</fullName>
    </recommendedName>
</protein>
<dbReference type="GO" id="GO:0016539">
    <property type="term" value="P:intein-mediated protein splicing"/>
    <property type="evidence" value="ECO:0007669"/>
    <property type="project" value="InterPro"/>
</dbReference>
<evidence type="ECO:0000313" key="2">
    <source>
        <dbReference type="EMBL" id="VEL33701.1"/>
    </source>
</evidence>
<evidence type="ECO:0000259" key="1">
    <source>
        <dbReference type="SMART" id="SM00306"/>
    </source>
</evidence>
<dbReference type="Gene3D" id="2.170.16.10">
    <property type="entry name" value="Hedgehog/Intein (Hint) domain"/>
    <property type="match status" value="1"/>
</dbReference>
<name>A0A3S5BPV9_9PLAT</name>
<dbReference type="Proteomes" id="UP000784294">
    <property type="component" value="Unassembled WGS sequence"/>
</dbReference>
<dbReference type="EMBL" id="CAAALY010246239">
    <property type="protein sequence ID" value="VEL33701.1"/>
    <property type="molecule type" value="Genomic_DNA"/>
</dbReference>
<dbReference type="SMART" id="SM00306">
    <property type="entry name" value="HintN"/>
    <property type="match status" value="1"/>
</dbReference>
<dbReference type="GO" id="GO:0005509">
    <property type="term" value="F:calcium ion binding"/>
    <property type="evidence" value="ECO:0007669"/>
    <property type="project" value="TreeGrafter"/>
</dbReference>
<comment type="caution">
    <text evidence="2">The sequence shown here is derived from an EMBL/GenBank/DDBJ whole genome shotgun (WGS) entry which is preliminary data.</text>
</comment>
<accession>A0A3S5BPV9</accession>
<dbReference type="GO" id="GO:0001708">
    <property type="term" value="P:cell fate specification"/>
    <property type="evidence" value="ECO:0007669"/>
    <property type="project" value="TreeGrafter"/>
</dbReference>
<dbReference type="InterPro" id="IPR050387">
    <property type="entry name" value="Hedgehog_Signaling"/>
</dbReference>
<dbReference type="GO" id="GO:0010468">
    <property type="term" value="P:regulation of gene expression"/>
    <property type="evidence" value="ECO:0007669"/>
    <property type="project" value="TreeGrafter"/>
</dbReference>
<gene>
    <name evidence="2" type="ORF">PXEA_LOCUS27141</name>
</gene>
<dbReference type="GO" id="GO:0016540">
    <property type="term" value="P:protein autoprocessing"/>
    <property type="evidence" value="ECO:0007669"/>
    <property type="project" value="InterPro"/>
</dbReference>
<reference evidence="2" key="1">
    <citation type="submission" date="2018-11" db="EMBL/GenBank/DDBJ databases">
        <authorList>
            <consortium name="Pathogen Informatics"/>
        </authorList>
    </citation>
    <scope>NUCLEOTIDE SEQUENCE</scope>
</reference>
<dbReference type="InterPro" id="IPR001767">
    <property type="entry name" value="Hedgehog_Hint"/>
</dbReference>
<dbReference type="OrthoDB" id="5212at2759"/>
<dbReference type="AlphaFoldDB" id="A0A3S5BPV9"/>
<dbReference type="PROSITE" id="PS50817">
    <property type="entry name" value="INTEIN_N_TER"/>
    <property type="match status" value="1"/>
</dbReference>
<keyword evidence="3" id="KW-1185">Reference proteome</keyword>
<dbReference type="GO" id="GO:0007224">
    <property type="term" value="P:smoothened signaling pathway"/>
    <property type="evidence" value="ECO:0007669"/>
    <property type="project" value="TreeGrafter"/>
</dbReference>
<dbReference type="SUPFAM" id="SSF51294">
    <property type="entry name" value="Hedgehog/intein (Hint) domain"/>
    <property type="match status" value="1"/>
</dbReference>
<dbReference type="PANTHER" id="PTHR11889">
    <property type="entry name" value="HEDGEHOG"/>
    <property type="match status" value="1"/>
</dbReference>
<proteinExistence type="predicted"/>
<evidence type="ECO:0000313" key="3">
    <source>
        <dbReference type="Proteomes" id="UP000784294"/>
    </source>
</evidence>
<dbReference type="InterPro" id="IPR036844">
    <property type="entry name" value="Hint_dom_sf"/>
</dbReference>
<dbReference type="GO" id="GO:0005113">
    <property type="term" value="F:patched binding"/>
    <property type="evidence" value="ECO:0007669"/>
    <property type="project" value="TreeGrafter"/>
</dbReference>
<dbReference type="InterPro" id="IPR003587">
    <property type="entry name" value="Hint_dom_N"/>
</dbReference>
<feature type="non-terminal residue" evidence="2">
    <location>
        <position position="1"/>
    </location>
</feature>
<sequence length="230" mass="25513">MKYVRHIRNSSVDNISIRNRWAGCFPASSNVLAADGRSVPISSLSVGDHLLTYDIGRHQLRPSPVIAFLHRDPNASPDLITVKYTLAICCSLQSSASLAVHQNRYLSHKLCHCSSAPVEQPCPFDSHSSFQAASTCTSSSLRITPNHLVYRRRPSAANSPCAQRPMVPARTNRSVRTTRRTTACLACCWGDRAGHEVIYAYQLRAGDLIELVATTTSNLTLWRESEWPEH</sequence>
<dbReference type="CDD" id="cd00081">
    <property type="entry name" value="Hint"/>
    <property type="match status" value="1"/>
</dbReference>
<organism evidence="2 3">
    <name type="scientific">Protopolystoma xenopodis</name>
    <dbReference type="NCBI Taxonomy" id="117903"/>
    <lineage>
        <taxon>Eukaryota</taxon>
        <taxon>Metazoa</taxon>
        <taxon>Spiralia</taxon>
        <taxon>Lophotrochozoa</taxon>
        <taxon>Platyhelminthes</taxon>
        <taxon>Monogenea</taxon>
        <taxon>Polyopisthocotylea</taxon>
        <taxon>Polystomatidea</taxon>
        <taxon>Polystomatidae</taxon>
        <taxon>Protopolystoma</taxon>
    </lineage>
</organism>